<dbReference type="FunFam" id="3.30.160.60:FF:000194">
    <property type="entry name" value="Fez family zinc finger protein 2"/>
    <property type="match status" value="1"/>
</dbReference>
<dbReference type="SMART" id="SM00355">
    <property type="entry name" value="ZnF_C2H2"/>
    <property type="match status" value="6"/>
</dbReference>
<evidence type="ECO:0000256" key="4">
    <source>
        <dbReference type="ARBA" id="ARBA00022833"/>
    </source>
</evidence>
<organism evidence="8 10">
    <name type="scientific">Rotaria sordida</name>
    <dbReference type="NCBI Taxonomy" id="392033"/>
    <lineage>
        <taxon>Eukaryota</taxon>
        <taxon>Metazoa</taxon>
        <taxon>Spiralia</taxon>
        <taxon>Gnathifera</taxon>
        <taxon>Rotifera</taxon>
        <taxon>Eurotatoria</taxon>
        <taxon>Bdelloidea</taxon>
        <taxon>Philodinida</taxon>
        <taxon>Philodinidae</taxon>
        <taxon>Rotaria</taxon>
    </lineage>
</organism>
<evidence type="ECO:0000256" key="6">
    <source>
        <dbReference type="SAM" id="MobiDB-lite"/>
    </source>
</evidence>
<evidence type="ECO:0000256" key="5">
    <source>
        <dbReference type="PROSITE-ProRule" id="PRU00042"/>
    </source>
</evidence>
<dbReference type="SUPFAM" id="SSF57667">
    <property type="entry name" value="beta-beta-alpha zinc fingers"/>
    <property type="match status" value="3"/>
</dbReference>
<dbReference type="PROSITE" id="PS00028">
    <property type="entry name" value="ZINC_FINGER_C2H2_1"/>
    <property type="match status" value="6"/>
</dbReference>
<keyword evidence="4" id="KW-0862">Zinc</keyword>
<evidence type="ECO:0000313" key="9">
    <source>
        <dbReference type="EMBL" id="CAF4117498.1"/>
    </source>
</evidence>
<feature type="compositionally biased region" description="Acidic residues" evidence="6">
    <location>
        <begin position="135"/>
        <end position="157"/>
    </location>
</feature>
<dbReference type="EMBL" id="CAJOBE010010827">
    <property type="protein sequence ID" value="CAF4117498.1"/>
    <property type="molecule type" value="Genomic_DNA"/>
</dbReference>
<name>A0A814DF17_9BILA</name>
<dbReference type="Proteomes" id="UP000663874">
    <property type="component" value="Unassembled WGS sequence"/>
</dbReference>
<sequence length="356" mass="40976">MSRTKNDELKFSIRNLIDTTSCNKKEKRISNQSSTICHSSKRLVIETQTPLICRPIPIINDKIPHPCWSFLSQLTNKNSSGNLPLHSSLIFLSKMSQVWEHMQRTQISPSITTENDNVSDDDTEMDTSSIRHDIEIEDDDDEDDDDDEEEEEEEDVGECSSSSGVDKLNPSSNSEENDKLKNYPCTQCGKIFTAQYNLVRHMPVHTGIRPFICKVCGKGFRQASTLCRHKIIHTSDKPHACRICGKAFNRSSTLNTHMRIHQNFKPWICEYCGKGFHQKGNWKNHKLTHSTIKQYKCSICSKAFHQIYNLKFHMYTHSEVKPYACMICSKGFCRNFDLKKHVRNVHVSNTNTGRNK</sequence>
<dbReference type="InterPro" id="IPR050717">
    <property type="entry name" value="C2H2-ZF_Transcription_Reg"/>
</dbReference>
<dbReference type="GO" id="GO:0008270">
    <property type="term" value="F:zinc ion binding"/>
    <property type="evidence" value="ECO:0007669"/>
    <property type="project" value="UniProtKB-KW"/>
</dbReference>
<protein>
    <recommendedName>
        <fullName evidence="7">C2H2-type domain-containing protein</fullName>
    </recommendedName>
</protein>
<dbReference type="Gene3D" id="3.30.160.60">
    <property type="entry name" value="Classic Zinc Finger"/>
    <property type="match status" value="6"/>
</dbReference>
<evidence type="ECO:0000259" key="7">
    <source>
        <dbReference type="PROSITE" id="PS50157"/>
    </source>
</evidence>
<feature type="domain" description="C2H2-type" evidence="7">
    <location>
        <begin position="295"/>
        <end position="322"/>
    </location>
</feature>
<dbReference type="GO" id="GO:0000977">
    <property type="term" value="F:RNA polymerase II transcription regulatory region sequence-specific DNA binding"/>
    <property type="evidence" value="ECO:0007669"/>
    <property type="project" value="TreeGrafter"/>
</dbReference>
<dbReference type="InterPro" id="IPR036236">
    <property type="entry name" value="Znf_C2H2_sf"/>
</dbReference>
<gene>
    <name evidence="9" type="ORF">FNK824_LOCUS32145</name>
    <name evidence="8" type="ORF">SEV965_LOCUS8455</name>
</gene>
<evidence type="ECO:0000256" key="1">
    <source>
        <dbReference type="ARBA" id="ARBA00022723"/>
    </source>
</evidence>
<comment type="caution">
    <text evidence="8">The sequence shown here is derived from an EMBL/GenBank/DDBJ whole genome shotgun (WGS) entry which is preliminary data.</text>
</comment>
<feature type="domain" description="C2H2-type" evidence="7">
    <location>
        <begin position="239"/>
        <end position="266"/>
    </location>
</feature>
<feature type="region of interest" description="Disordered" evidence="6">
    <location>
        <begin position="104"/>
        <end position="179"/>
    </location>
</feature>
<dbReference type="PANTHER" id="PTHR14196:SF12">
    <property type="entry name" value="ZINC FINGER PROTEIN 208-LIKE"/>
    <property type="match status" value="1"/>
</dbReference>
<feature type="domain" description="C2H2-type" evidence="7">
    <location>
        <begin position="211"/>
        <end position="238"/>
    </location>
</feature>
<feature type="domain" description="C2H2-type" evidence="7">
    <location>
        <begin position="267"/>
        <end position="294"/>
    </location>
</feature>
<feature type="compositionally biased region" description="Polar residues" evidence="6">
    <location>
        <begin position="159"/>
        <end position="174"/>
    </location>
</feature>
<dbReference type="Pfam" id="PF00096">
    <property type="entry name" value="zf-C2H2"/>
    <property type="match status" value="5"/>
</dbReference>
<evidence type="ECO:0000313" key="8">
    <source>
        <dbReference type="EMBL" id="CAF0954916.1"/>
    </source>
</evidence>
<feature type="compositionally biased region" description="Polar residues" evidence="6">
    <location>
        <begin position="104"/>
        <end position="116"/>
    </location>
</feature>
<dbReference type="EMBL" id="CAJNOU010000313">
    <property type="protein sequence ID" value="CAF0954916.1"/>
    <property type="molecule type" value="Genomic_DNA"/>
</dbReference>
<dbReference type="FunFam" id="3.30.160.60:FF:000624">
    <property type="entry name" value="zinc finger protein 697"/>
    <property type="match status" value="1"/>
</dbReference>
<feature type="domain" description="C2H2-type" evidence="7">
    <location>
        <begin position="323"/>
        <end position="351"/>
    </location>
</feature>
<feature type="domain" description="C2H2-type" evidence="7">
    <location>
        <begin position="183"/>
        <end position="210"/>
    </location>
</feature>
<dbReference type="PROSITE" id="PS50157">
    <property type="entry name" value="ZINC_FINGER_C2H2_2"/>
    <property type="match status" value="6"/>
</dbReference>
<evidence type="ECO:0000256" key="2">
    <source>
        <dbReference type="ARBA" id="ARBA00022737"/>
    </source>
</evidence>
<proteinExistence type="predicted"/>
<keyword evidence="1" id="KW-0479">Metal-binding</keyword>
<dbReference type="PANTHER" id="PTHR14196">
    <property type="entry name" value="ODD-SKIPPED - RELATED"/>
    <property type="match status" value="1"/>
</dbReference>
<keyword evidence="3 5" id="KW-0863">Zinc-finger</keyword>
<evidence type="ECO:0000256" key="3">
    <source>
        <dbReference type="ARBA" id="ARBA00022771"/>
    </source>
</evidence>
<dbReference type="InterPro" id="IPR013087">
    <property type="entry name" value="Znf_C2H2_type"/>
</dbReference>
<dbReference type="Pfam" id="PF13912">
    <property type="entry name" value="zf-C2H2_6"/>
    <property type="match status" value="1"/>
</dbReference>
<dbReference type="GO" id="GO:0005634">
    <property type="term" value="C:nucleus"/>
    <property type="evidence" value="ECO:0007669"/>
    <property type="project" value="TreeGrafter"/>
</dbReference>
<dbReference type="AlphaFoldDB" id="A0A814DF17"/>
<keyword evidence="2" id="KW-0677">Repeat</keyword>
<dbReference type="FunFam" id="3.30.160.60:FF:000251">
    <property type="entry name" value="FEZ family zinc finger 2"/>
    <property type="match status" value="1"/>
</dbReference>
<accession>A0A814DF17</accession>
<reference evidence="8" key="1">
    <citation type="submission" date="2021-02" db="EMBL/GenBank/DDBJ databases">
        <authorList>
            <person name="Nowell W R."/>
        </authorList>
    </citation>
    <scope>NUCLEOTIDE SEQUENCE</scope>
</reference>
<dbReference type="FunFam" id="3.30.160.60:FF:000164">
    <property type="entry name" value="Fez family zinc finger protein 2"/>
    <property type="match status" value="1"/>
</dbReference>
<evidence type="ECO:0000313" key="10">
    <source>
        <dbReference type="Proteomes" id="UP000663889"/>
    </source>
</evidence>
<dbReference type="GO" id="GO:0000981">
    <property type="term" value="F:DNA-binding transcription factor activity, RNA polymerase II-specific"/>
    <property type="evidence" value="ECO:0007669"/>
    <property type="project" value="TreeGrafter"/>
</dbReference>
<dbReference type="Proteomes" id="UP000663889">
    <property type="component" value="Unassembled WGS sequence"/>
</dbReference>